<reference evidence="12 13" key="1">
    <citation type="submission" date="2024-01" db="EMBL/GenBank/DDBJ databases">
        <title>A draft genome for a cacao thread blight-causing isolate of Paramarasmius palmivorus.</title>
        <authorList>
            <person name="Baruah I.K."/>
            <person name="Bukari Y."/>
            <person name="Amoako-Attah I."/>
            <person name="Meinhardt L.W."/>
            <person name="Bailey B.A."/>
            <person name="Cohen S.P."/>
        </authorList>
    </citation>
    <scope>NUCLEOTIDE SEQUENCE [LARGE SCALE GENOMIC DNA]</scope>
    <source>
        <strain evidence="12 13">GH-12</strain>
    </source>
</reference>
<evidence type="ECO:0000256" key="7">
    <source>
        <dbReference type="ARBA" id="ARBA00032424"/>
    </source>
</evidence>
<keyword evidence="11" id="KW-0808">Transferase</keyword>
<comment type="cofactor">
    <cofactor evidence="1">
        <name>Mg(2+)</name>
        <dbReference type="ChEBI" id="CHEBI:18420"/>
    </cofactor>
</comment>
<proteinExistence type="inferred from homology"/>
<dbReference type="InterPro" id="IPR033749">
    <property type="entry name" value="Polyprenyl_synt_CS"/>
</dbReference>
<dbReference type="InterPro" id="IPR008949">
    <property type="entry name" value="Isoprenoid_synthase_dom_sf"/>
</dbReference>
<dbReference type="Proteomes" id="UP001383192">
    <property type="component" value="Unassembled WGS sequence"/>
</dbReference>
<keyword evidence="13" id="KW-1185">Reference proteome</keyword>
<organism evidence="12 13">
    <name type="scientific">Paramarasmius palmivorus</name>
    <dbReference type="NCBI Taxonomy" id="297713"/>
    <lineage>
        <taxon>Eukaryota</taxon>
        <taxon>Fungi</taxon>
        <taxon>Dikarya</taxon>
        <taxon>Basidiomycota</taxon>
        <taxon>Agaricomycotina</taxon>
        <taxon>Agaricomycetes</taxon>
        <taxon>Agaricomycetidae</taxon>
        <taxon>Agaricales</taxon>
        <taxon>Marasmiineae</taxon>
        <taxon>Marasmiaceae</taxon>
        <taxon>Paramarasmius</taxon>
    </lineage>
</organism>
<evidence type="ECO:0000256" key="9">
    <source>
        <dbReference type="ARBA" id="ARBA00032873"/>
    </source>
</evidence>
<dbReference type="InterPro" id="IPR000092">
    <property type="entry name" value="Polyprenyl_synt"/>
</dbReference>
<accession>A0AAW0C6L9</accession>
<dbReference type="EMBL" id="JAYKXP010000053">
    <property type="protein sequence ID" value="KAK7035397.1"/>
    <property type="molecule type" value="Genomic_DNA"/>
</dbReference>
<comment type="similarity">
    <text evidence="2 11">Belongs to the FPP/GGPP synthase family.</text>
</comment>
<evidence type="ECO:0000256" key="3">
    <source>
        <dbReference type="ARBA" id="ARBA00022723"/>
    </source>
</evidence>
<evidence type="ECO:0000256" key="10">
    <source>
        <dbReference type="ARBA" id="ARBA00033096"/>
    </source>
</evidence>
<evidence type="ECO:0000256" key="6">
    <source>
        <dbReference type="ARBA" id="ARBA00032380"/>
    </source>
</evidence>
<dbReference type="PANTHER" id="PTHR12001">
    <property type="entry name" value="GERANYLGERANYL PYROPHOSPHATE SYNTHASE"/>
    <property type="match status" value="1"/>
</dbReference>
<dbReference type="Pfam" id="PF00348">
    <property type="entry name" value="polyprenyl_synt"/>
    <property type="match status" value="1"/>
</dbReference>
<dbReference type="PANTHER" id="PTHR12001:SF44">
    <property type="entry name" value="GERANYLGERANYL PYROPHOSPHATE SYNTHASE"/>
    <property type="match status" value="1"/>
</dbReference>
<evidence type="ECO:0000256" key="1">
    <source>
        <dbReference type="ARBA" id="ARBA00001946"/>
    </source>
</evidence>
<dbReference type="AlphaFoldDB" id="A0AAW0C6L9"/>
<dbReference type="GO" id="GO:0004659">
    <property type="term" value="F:prenyltransferase activity"/>
    <property type="evidence" value="ECO:0007669"/>
    <property type="project" value="InterPro"/>
</dbReference>
<dbReference type="PROSITE" id="PS00723">
    <property type="entry name" value="POLYPRENYL_SYNTHASE_1"/>
    <property type="match status" value="1"/>
</dbReference>
<dbReference type="CDD" id="cd00685">
    <property type="entry name" value="Trans_IPPS_HT"/>
    <property type="match status" value="1"/>
</dbReference>
<evidence type="ECO:0000256" key="2">
    <source>
        <dbReference type="ARBA" id="ARBA00006706"/>
    </source>
</evidence>
<gene>
    <name evidence="12" type="ORF">VNI00_011928</name>
</gene>
<keyword evidence="4" id="KW-0460">Magnesium</keyword>
<dbReference type="SFLD" id="SFLDS00005">
    <property type="entry name" value="Isoprenoid_Synthase_Type_I"/>
    <property type="match status" value="1"/>
</dbReference>
<sequence>MTCVSADFHIQVPAVDGWNQRDERSIIEPYTYIATTPGKDMRGRFIDALNLWLHVPEEPLEVIREIVAMLHVSSLLIDDVEDDSDLRRGKPAAHKVFGIPLTINAGNYVYFLAVQKAAYLQSFCLENHNAVDVVVSELISLHRGQGLDIYWRDTNQCPSVGEYVDMVNKKTSGLLRIAVRLMMACATQKQNVDFIPLVNAFGVFFQIRDDLMNLNSGETKTHALQYTNMKGLAEDLSEGKYSFPVIHGIYAEPSETLLIDVLTERPKTPTLKLEAIDYLRHRTRSFEYSIEVLDRIEDEMRQEIARHGGNEHLEAIMDALVQKGPKRGAI</sequence>
<dbReference type="GO" id="GO:0046872">
    <property type="term" value="F:metal ion binding"/>
    <property type="evidence" value="ECO:0007669"/>
    <property type="project" value="UniProtKB-KW"/>
</dbReference>
<evidence type="ECO:0000256" key="8">
    <source>
        <dbReference type="ARBA" id="ARBA00032448"/>
    </source>
</evidence>
<dbReference type="Gene3D" id="1.10.600.10">
    <property type="entry name" value="Farnesyl Diphosphate Synthase"/>
    <property type="match status" value="1"/>
</dbReference>
<keyword evidence="3" id="KW-0479">Metal-binding</keyword>
<protein>
    <recommendedName>
        <fullName evidence="9">(2E,6E)-farnesyl diphosphate synthase</fullName>
    </recommendedName>
    <alternativeName>
        <fullName evidence="8">Dimethylallyltranstransferase</fullName>
    </alternativeName>
    <alternativeName>
        <fullName evidence="7">Farnesyl diphosphate synthase</fullName>
    </alternativeName>
    <alternativeName>
        <fullName evidence="5">Farnesyltranstransferase</fullName>
    </alternativeName>
    <alternativeName>
        <fullName evidence="10">Geranylgeranyl diphosphate synthase</fullName>
    </alternativeName>
    <alternativeName>
        <fullName evidence="6">Geranyltranstransferase</fullName>
    </alternativeName>
</protein>
<dbReference type="SUPFAM" id="SSF48576">
    <property type="entry name" value="Terpenoid synthases"/>
    <property type="match status" value="1"/>
</dbReference>
<name>A0AAW0C6L9_9AGAR</name>
<evidence type="ECO:0000256" key="11">
    <source>
        <dbReference type="RuleBase" id="RU004466"/>
    </source>
</evidence>
<evidence type="ECO:0000313" key="13">
    <source>
        <dbReference type="Proteomes" id="UP001383192"/>
    </source>
</evidence>
<dbReference type="PROSITE" id="PS00444">
    <property type="entry name" value="POLYPRENYL_SYNTHASE_2"/>
    <property type="match status" value="1"/>
</dbReference>
<comment type="caution">
    <text evidence="12">The sequence shown here is derived from an EMBL/GenBank/DDBJ whole genome shotgun (WGS) entry which is preliminary data.</text>
</comment>
<dbReference type="GO" id="GO:0008299">
    <property type="term" value="P:isoprenoid biosynthetic process"/>
    <property type="evidence" value="ECO:0007669"/>
    <property type="project" value="InterPro"/>
</dbReference>
<evidence type="ECO:0000256" key="5">
    <source>
        <dbReference type="ARBA" id="ARBA00032052"/>
    </source>
</evidence>
<evidence type="ECO:0000256" key="4">
    <source>
        <dbReference type="ARBA" id="ARBA00022842"/>
    </source>
</evidence>
<evidence type="ECO:0000313" key="12">
    <source>
        <dbReference type="EMBL" id="KAK7035397.1"/>
    </source>
</evidence>